<comment type="subcellular location">
    <subcellularLocation>
        <location evidence="2 12">Cell inner membrane</location>
        <topology evidence="2 12">Single-pass membrane protein</topology>
    </subcellularLocation>
</comment>
<proteinExistence type="inferred from homology"/>
<dbReference type="EMBL" id="JAPDFL010000001">
    <property type="protein sequence ID" value="MCW1932423.1"/>
    <property type="molecule type" value="Genomic_DNA"/>
</dbReference>
<evidence type="ECO:0000256" key="10">
    <source>
        <dbReference type="ARBA" id="ARBA00022989"/>
    </source>
</evidence>
<evidence type="ECO:0000256" key="5">
    <source>
        <dbReference type="ARBA" id="ARBA00022448"/>
    </source>
</evidence>
<evidence type="ECO:0000256" key="1">
    <source>
        <dbReference type="ARBA" id="ARBA00002442"/>
    </source>
</evidence>
<sequence length="50" mass="5630">MPDLGTYATEVLLAYAVSLGLLALLITWTWARSRRVRRDLAALEARVTRV</sequence>
<evidence type="ECO:0000256" key="6">
    <source>
        <dbReference type="ARBA" id="ARBA00022475"/>
    </source>
</evidence>
<evidence type="ECO:0000256" key="2">
    <source>
        <dbReference type="ARBA" id="ARBA00004377"/>
    </source>
</evidence>
<keyword evidence="11 12" id="KW-0472">Membrane</keyword>
<keyword evidence="7 12" id="KW-0997">Cell inner membrane</keyword>
<evidence type="ECO:0000256" key="9">
    <source>
        <dbReference type="ARBA" id="ARBA00022748"/>
    </source>
</evidence>
<accession>A0ABT3GXZ6</accession>
<evidence type="ECO:0000256" key="12">
    <source>
        <dbReference type="RuleBase" id="RU363101"/>
    </source>
</evidence>
<evidence type="ECO:0000313" key="13">
    <source>
        <dbReference type="EMBL" id="MCW1932423.1"/>
    </source>
</evidence>
<dbReference type="NCBIfam" id="TIGR03141">
    <property type="entry name" value="cytochro_ccmD"/>
    <property type="match status" value="1"/>
</dbReference>
<comment type="caution">
    <text evidence="13">The sequence shown here is derived from an EMBL/GenBank/DDBJ whole genome shotgun (WGS) entry which is preliminary data.</text>
</comment>
<dbReference type="Proteomes" id="UP001208938">
    <property type="component" value="Unassembled WGS sequence"/>
</dbReference>
<dbReference type="Pfam" id="PF04995">
    <property type="entry name" value="CcmD"/>
    <property type="match status" value="1"/>
</dbReference>
<evidence type="ECO:0000313" key="14">
    <source>
        <dbReference type="Proteomes" id="UP001208938"/>
    </source>
</evidence>
<keyword evidence="5 12" id="KW-0813">Transport</keyword>
<keyword evidence="14" id="KW-1185">Reference proteome</keyword>
<dbReference type="InterPro" id="IPR007078">
    <property type="entry name" value="Haem_export_protD_CcmD"/>
</dbReference>
<reference evidence="13 14" key="1">
    <citation type="submission" date="2022-10" db="EMBL/GenBank/DDBJ databases">
        <title>Pararhodobacter sp. nov., isolated from marine algae.</title>
        <authorList>
            <person name="Choi B.J."/>
            <person name="Kim J.M."/>
            <person name="Lee J.K."/>
            <person name="Choi D.G."/>
            <person name="Jeon C.O."/>
        </authorList>
    </citation>
    <scope>NUCLEOTIDE SEQUENCE [LARGE SCALE GENOMIC DNA]</scope>
    <source>
        <strain evidence="13 14">ZQ420</strain>
    </source>
</reference>
<keyword evidence="9 12" id="KW-0201">Cytochrome c-type biogenesis</keyword>
<keyword evidence="8 12" id="KW-0812">Transmembrane</keyword>
<feature type="transmembrane region" description="Helical" evidence="12">
    <location>
        <begin position="12"/>
        <end position="31"/>
    </location>
</feature>
<dbReference type="RefSeq" id="WP_127104556.1">
    <property type="nucleotide sequence ID" value="NZ_JAPDFL010000001.1"/>
</dbReference>
<keyword evidence="6 12" id="KW-1003">Cell membrane</keyword>
<gene>
    <name evidence="13" type="primary">ccmD</name>
    <name evidence="13" type="ORF">OKW52_09180</name>
</gene>
<comment type="function">
    <text evidence="1 12">Required for the export of heme to the periplasm for the biogenesis of c-type cytochromes.</text>
</comment>
<evidence type="ECO:0000256" key="4">
    <source>
        <dbReference type="ARBA" id="ARBA00016461"/>
    </source>
</evidence>
<organism evidence="13 14">
    <name type="scientific">Pararhodobacter zhoushanensis</name>
    <dbReference type="NCBI Taxonomy" id="2479545"/>
    <lineage>
        <taxon>Bacteria</taxon>
        <taxon>Pseudomonadati</taxon>
        <taxon>Pseudomonadota</taxon>
        <taxon>Alphaproteobacteria</taxon>
        <taxon>Rhodobacterales</taxon>
        <taxon>Paracoccaceae</taxon>
        <taxon>Pararhodobacter</taxon>
    </lineage>
</organism>
<keyword evidence="10 12" id="KW-1133">Transmembrane helix</keyword>
<comment type="similarity">
    <text evidence="3 12">Belongs to the CcmD/CycX/HelD family.</text>
</comment>
<evidence type="ECO:0000256" key="11">
    <source>
        <dbReference type="ARBA" id="ARBA00023136"/>
    </source>
</evidence>
<evidence type="ECO:0000256" key="8">
    <source>
        <dbReference type="ARBA" id="ARBA00022692"/>
    </source>
</evidence>
<evidence type="ECO:0000256" key="3">
    <source>
        <dbReference type="ARBA" id="ARBA00008741"/>
    </source>
</evidence>
<name>A0ABT3GXZ6_9RHOB</name>
<evidence type="ECO:0000256" key="7">
    <source>
        <dbReference type="ARBA" id="ARBA00022519"/>
    </source>
</evidence>
<protein>
    <recommendedName>
        <fullName evidence="4 12">Heme exporter protein D</fullName>
    </recommendedName>
</protein>